<dbReference type="InterPro" id="IPR006102">
    <property type="entry name" value="Ig-like_GH2"/>
</dbReference>
<protein>
    <recommendedName>
        <fullName evidence="3 7">Beta-galactosidase</fullName>
        <ecNumber evidence="3 7">3.2.1.23</ecNumber>
    </recommendedName>
    <alternativeName>
        <fullName evidence="6 7">Lactase</fullName>
    </alternativeName>
</protein>
<dbReference type="Gene3D" id="2.60.40.10">
    <property type="entry name" value="Immunoglobulins"/>
    <property type="match status" value="1"/>
</dbReference>
<dbReference type="PANTHER" id="PTHR46323">
    <property type="entry name" value="BETA-GALACTOSIDASE"/>
    <property type="match status" value="1"/>
</dbReference>
<dbReference type="SUPFAM" id="SSF49785">
    <property type="entry name" value="Galactose-binding domain-like"/>
    <property type="match status" value="1"/>
</dbReference>
<dbReference type="InterPro" id="IPR006103">
    <property type="entry name" value="Glyco_hydro_2_cat"/>
</dbReference>
<dbReference type="InterPro" id="IPR011013">
    <property type="entry name" value="Gal_mutarotase_sf_dom"/>
</dbReference>
<comment type="caution">
    <text evidence="10">The sequence shown here is derived from an EMBL/GenBank/DDBJ whole genome shotgun (WGS) entry which is preliminary data.</text>
</comment>
<dbReference type="Proteomes" id="UP001454086">
    <property type="component" value="Unassembled WGS sequence"/>
</dbReference>
<dbReference type="Pfam" id="PF02837">
    <property type="entry name" value="Glyco_hydro_2_N"/>
    <property type="match status" value="1"/>
</dbReference>
<evidence type="ECO:0000256" key="5">
    <source>
        <dbReference type="ARBA" id="ARBA00023295"/>
    </source>
</evidence>
<evidence type="ECO:0000313" key="10">
    <source>
        <dbReference type="EMBL" id="MEQ2427766.1"/>
    </source>
</evidence>
<dbReference type="Pfam" id="PF00703">
    <property type="entry name" value="Glyco_hydro_2"/>
    <property type="match status" value="1"/>
</dbReference>
<dbReference type="EC" id="3.2.1.23" evidence="3 7"/>
<feature type="region of interest" description="Disordered" evidence="8">
    <location>
        <begin position="643"/>
        <end position="698"/>
    </location>
</feature>
<feature type="domain" description="Beta galactosidase small chain/" evidence="9">
    <location>
        <begin position="732"/>
        <end position="1003"/>
    </location>
</feature>
<sequence>MKHRKADIGWLEDPQVFQVNRLDAHSDHGFYETEAQAEAGESPLIQSLDGEWGFAWSRRPDDRPAGFFEEGFDDSGWDTIEVPGHMELQGYDRIHYINTMYPWEGHVEMRPPHIDWDHDPVGSYVKDFDLEEGLRGKRVCISFQGVEQAFYVWLNGQFVGYGEDSFTPSDFDLTPMIRETGNRLCVEVYKRSSAAWLEDQDFFRFSGIFRSVYLYAKPMFHVEDVWVRAGLKEDYRTGTFALGIRVSSAEDGGGGQETRWIDSLDGSGVTAEWRLCGQDGTVAAAGRTGGDDAGPDSMKDGRYLMLAEEEIPGVRTWSSKDPYMYQLYISLKWDSGEVIEVVPLKTGFRRFEIKDKIMLINGERIMINGVNRHEWNPRRGRAVTQEDMRRDIEILKRNNINAVRTCHYPNQSLWYSLCDENGIYVMDEANLESHGSWQKMGKCEPSWNVPGSLPEWEACVVDRAASMLERDKNHPSILWWSCGNESYAGTCILAMSRYFHEKDPSRVVHYEGVYWNRKFNEISDVESRMYASPKEVRAYLEDNPQKPYLLCEYMHDMGNSIGGMESYIRLADEFPMYQGGFIWDYIDQAIYRKDVDGTEVLGYGGDFGDRPTDYAFSGNGIVFADRREKPAMQEVRYWYSTKEERERFDREGRDAEAGDGGRPGGSTEPGVEGRPGSSTEAGVGGRPEGNIEPGVEGRPVIVAGEGTGEVTKSSIGTGHKRLTVIHGDVTLGVKGDGFHVIFSYSEHGMVSLVYDGLEWVYRPAMPAFWRASTENDKGNGFAVRSAVWCGADQFIRCTGWHVQESPDQVRITYEYAASTVPAAQVSVSYTVDAAGTIRVHCHYHGQDGLPQLPLFGLRFSVPFVAGNVQWKGRRGETYPDRKKGGAWGIWESQVEKPDYLVPQEYGCHVDTQWLRLQEPEDGLKRCLEIAMEEKPFHFSAIPYTPHELENALHREELPVPRRTVVSVLGAMRGVGGIDSWGSDVEEEYHVPSDEDIEFGFVIRGTVSGIV</sequence>
<dbReference type="PANTHER" id="PTHR46323:SF2">
    <property type="entry name" value="BETA-GALACTOSIDASE"/>
    <property type="match status" value="1"/>
</dbReference>
<dbReference type="PROSITE" id="PS00719">
    <property type="entry name" value="GLYCOSYL_HYDROL_F2_1"/>
    <property type="match status" value="1"/>
</dbReference>
<name>A0ABV1DBN7_9FIRM</name>
<dbReference type="InterPro" id="IPR014718">
    <property type="entry name" value="GH-type_carb-bd"/>
</dbReference>
<dbReference type="InterPro" id="IPR006104">
    <property type="entry name" value="Glyco_hydro_2_N"/>
</dbReference>
<keyword evidence="5 7" id="KW-0326">Glycosidase</keyword>
<dbReference type="SMART" id="SM01038">
    <property type="entry name" value="Bgal_small_N"/>
    <property type="match status" value="1"/>
</dbReference>
<proteinExistence type="inferred from homology"/>
<dbReference type="InterPro" id="IPR036156">
    <property type="entry name" value="Beta-gal/glucu_dom_sf"/>
</dbReference>
<dbReference type="PRINTS" id="PR00132">
    <property type="entry name" value="GLHYDRLASE2"/>
</dbReference>
<keyword evidence="11" id="KW-1185">Reference proteome</keyword>
<dbReference type="SUPFAM" id="SSF51445">
    <property type="entry name" value="(Trans)glycosidases"/>
    <property type="match status" value="1"/>
</dbReference>
<feature type="compositionally biased region" description="Basic and acidic residues" evidence="8">
    <location>
        <begin position="643"/>
        <end position="656"/>
    </location>
</feature>
<dbReference type="InterPro" id="IPR004199">
    <property type="entry name" value="B-gal_small/dom_5"/>
</dbReference>
<evidence type="ECO:0000256" key="3">
    <source>
        <dbReference type="ARBA" id="ARBA00012756"/>
    </source>
</evidence>
<dbReference type="InterPro" id="IPR017853">
    <property type="entry name" value="GH"/>
</dbReference>
<dbReference type="Gene3D" id="3.20.20.80">
    <property type="entry name" value="Glycosidases"/>
    <property type="match status" value="1"/>
</dbReference>
<keyword evidence="4 7" id="KW-0378">Hydrolase</keyword>
<dbReference type="Pfam" id="PF02836">
    <property type="entry name" value="Glyco_hydro_2_C"/>
    <property type="match status" value="1"/>
</dbReference>
<evidence type="ECO:0000256" key="8">
    <source>
        <dbReference type="SAM" id="MobiDB-lite"/>
    </source>
</evidence>
<evidence type="ECO:0000256" key="2">
    <source>
        <dbReference type="ARBA" id="ARBA00007401"/>
    </source>
</evidence>
<dbReference type="SUPFAM" id="SSF74650">
    <property type="entry name" value="Galactose mutarotase-like"/>
    <property type="match status" value="1"/>
</dbReference>
<evidence type="ECO:0000256" key="1">
    <source>
        <dbReference type="ARBA" id="ARBA00001412"/>
    </source>
</evidence>
<gene>
    <name evidence="10" type="ORF">WMQ36_22635</name>
</gene>
<evidence type="ECO:0000256" key="6">
    <source>
        <dbReference type="ARBA" id="ARBA00032230"/>
    </source>
</evidence>
<dbReference type="Gene3D" id="2.60.120.260">
    <property type="entry name" value="Galactose-binding domain-like"/>
    <property type="match status" value="1"/>
</dbReference>
<dbReference type="InterPro" id="IPR023230">
    <property type="entry name" value="Glyco_hydro_2_CS"/>
</dbReference>
<evidence type="ECO:0000256" key="4">
    <source>
        <dbReference type="ARBA" id="ARBA00022801"/>
    </source>
</evidence>
<dbReference type="GO" id="GO:0016787">
    <property type="term" value="F:hydrolase activity"/>
    <property type="evidence" value="ECO:0007669"/>
    <property type="project" value="UniProtKB-KW"/>
</dbReference>
<evidence type="ECO:0000256" key="7">
    <source>
        <dbReference type="RuleBase" id="RU361154"/>
    </source>
</evidence>
<dbReference type="InterPro" id="IPR008979">
    <property type="entry name" value="Galactose-bd-like_sf"/>
</dbReference>
<organism evidence="10 11">
    <name type="scientific">Enterocloster hominis</name>
    <name type="common">ex Hitch et al. 2024</name>
    <dbReference type="NCBI Taxonomy" id="1917870"/>
    <lineage>
        <taxon>Bacteria</taxon>
        <taxon>Bacillati</taxon>
        <taxon>Bacillota</taxon>
        <taxon>Clostridia</taxon>
        <taxon>Lachnospirales</taxon>
        <taxon>Lachnospiraceae</taxon>
        <taxon>Enterocloster</taxon>
    </lineage>
</organism>
<dbReference type="Gene3D" id="2.70.98.10">
    <property type="match status" value="1"/>
</dbReference>
<dbReference type="InterPro" id="IPR006101">
    <property type="entry name" value="Glyco_hydro_2"/>
</dbReference>
<evidence type="ECO:0000313" key="11">
    <source>
        <dbReference type="Proteomes" id="UP001454086"/>
    </source>
</evidence>
<comment type="catalytic activity">
    <reaction evidence="1 7">
        <text>Hydrolysis of terminal non-reducing beta-D-galactose residues in beta-D-galactosides.</text>
        <dbReference type="EC" id="3.2.1.23"/>
    </reaction>
</comment>
<dbReference type="InterPro" id="IPR050347">
    <property type="entry name" value="Bact_Beta-galactosidase"/>
</dbReference>
<reference evidence="10 11" key="1">
    <citation type="submission" date="2024-03" db="EMBL/GenBank/DDBJ databases">
        <title>Human intestinal bacterial collection.</title>
        <authorList>
            <person name="Pauvert C."/>
            <person name="Hitch T.C.A."/>
            <person name="Clavel T."/>
        </authorList>
    </citation>
    <scope>NUCLEOTIDE SEQUENCE [LARGE SCALE GENOMIC DNA]</scope>
    <source>
        <strain evidence="10 11">CLA-SR-H021</strain>
    </source>
</reference>
<dbReference type="SUPFAM" id="SSF49303">
    <property type="entry name" value="beta-Galactosidase/glucuronidase domain"/>
    <property type="match status" value="1"/>
</dbReference>
<dbReference type="Pfam" id="PF02929">
    <property type="entry name" value="Bgal_small_N"/>
    <property type="match status" value="1"/>
</dbReference>
<dbReference type="EMBL" id="JBBMFM010000125">
    <property type="protein sequence ID" value="MEQ2427766.1"/>
    <property type="molecule type" value="Genomic_DNA"/>
</dbReference>
<dbReference type="InterPro" id="IPR013783">
    <property type="entry name" value="Ig-like_fold"/>
</dbReference>
<accession>A0ABV1DBN7</accession>
<dbReference type="RefSeq" id="WP_008725011.1">
    <property type="nucleotide sequence ID" value="NZ_JBBMFM010000125.1"/>
</dbReference>
<evidence type="ECO:0000259" key="9">
    <source>
        <dbReference type="SMART" id="SM01038"/>
    </source>
</evidence>
<comment type="similarity">
    <text evidence="2 7">Belongs to the glycosyl hydrolase 2 family.</text>
</comment>